<dbReference type="InterPro" id="IPR045224">
    <property type="entry name" value="HDZip_class_I_plant"/>
</dbReference>
<evidence type="ECO:0000256" key="11">
    <source>
        <dbReference type="RuleBase" id="RU369038"/>
    </source>
</evidence>
<dbReference type="SMART" id="SM00389">
    <property type="entry name" value="HOX"/>
    <property type="match status" value="1"/>
</dbReference>
<dbReference type="PANTHER" id="PTHR24326">
    <property type="entry name" value="HOMEOBOX-LEUCINE ZIPPER PROTEIN"/>
    <property type="match status" value="1"/>
</dbReference>
<dbReference type="FunFam" id="1.10.10.60:FF:000293">
    <property type="entry name" value="Homeobox-leucine zipper protein ATHB-7"/>
    <property type="match status" value="1"/>
</dbReference>
<name>A0AAD7LK35_QUISA</name>
<dbReference type="PROSITE" id="PS50071">
    <property type="entry name" value="HOMEOBOX_2"/>
    <property type="match status" value="1"/>
</dbReference>
<dbReference type="PRINTS" id="PR00031">
    <property type="entry name" value="HTHREPRESSR"/>
</dbReference>
<feature type="domain" description="Homeobox" evidence="14">
    <location>
        <begin position="27"/>
        <end position="87"/>
    </location>
</feature>
<feature type="region of interest" description="Disordered" evidence="13">
    <location>
        <begin position="128"/>
        <end position="147"/>
    </location>
</feature>
<dbReference type="AlphaFoldDB" id="A0AAD7LK35"/>
<evidence type="ECO:0000256" key="9">
    <source>
        <dbReference type="PROSITE-ProRule" id="PRU00108"/>
    </source>
</evidence>
<dbReference type="GO" id="GO:0009414">
    <property type="term" value="P:response to water deprivation"/>
    <property type="evidence" value="ECO:0007669"/>
    <property type="project" value="UniProtKB-ARBA"/>
</dbReference>
<keyword evidence="3 9" id="KW-0238">DNA-binding</keyword>
<evidence type="ECO:0000256" key="7">
    <source>
        <dbReference type="ARBA" id="ARBA00025748"/>
    </source>
</evidence>
<dbReference type="InterPro" id="IPR001356">
    <property type="entry name" value="HD"/>
</dbReference>
<keyword evidence="6 9" id="KW-0539">Nucleus</keyword>
<comment type="subcellular location">
    <subcellularLocation>
        <location evidence="1 9 10">Nucleus</location>
    </subcellularLocation>
</comment>
<feature type="compositionally biased region" description="Polar residues" evidence="13">
    <location>
        <begin position="1"/>
        <end position="22"/>
    </location>
</feature>
<dbReference type="SUPFAM" id="SSF46689">
    <property type="entry name" value="Homeodomain-like"/>
    <property type="match status" value="1"/>
</dbReference>
<evidence type="ECO:0000256" key="2">
    <source>
        <dbReference type="ARBA" id="ARBA00023015"/>
    </source>
</evidence>
<evidence type="ECO:0000256" key="5">
    <source>
        <dbReference type="ARBA" id="ARBA00023163"/>
    </source>
</evidence>
<evidence type="ECO:0000256" key="4">
    <source>
        <dbReference type="ARBA" id="ARBA00023155"/>
    </source>
</evidence>
<dbReference type="InterPro" id="IPR003106">
    <property type="entry name" value="Leu_zip_homeo"/>
</dbReference>
<keyword evidence="4 9" id="KW-0371">Homeobox</keyword>
<dbReference type="KEGG" id="qsa:O6P43_019986"/>
<dbReference type="InterPro" id="IPR017970">
    <property type="entry name" value="Homeobox_CS"/>
</dbReference>
<evidence type="ECO:0000256" key="3">
    <source>
        <dbReference type="ARBA" id="ARBA00023125"/>
    </source>
</evidence>
<evidence type="ECO:0000313" key="15">
    <source>
        <dbReference type="EMBL" id="KAJ7959407.1"/>
    </source>
</evidence>
<sequence>MESSEFMQTSNVTFNIPQTPQTSRKKKNMIESKRRFSDEQIRSLECIFESETKLEPRKKMQLARELGLQPRQIAIWFQNRRARWKSKQLEQEYRKLRDDYETLELKLESLKKEKESLQIELKTLRDLPGKSHDGDEEIEGCKRTDGNTNWGTETQPCFSEEELDDRGALHSHNEQSNKDEYCVDKGHQFLKMSEHVDGPLAYLEKWHSINLGGDQTCSYSQCGPSQKLGRQPSRNKKWMQLVCETITARLRWICKSQLH</sequence>
<evidence type="ECO:0000256" key="12">
    <source>
        <dbReference type="SAM" id="Coils"/>
    </source>
</evidence>
<evidence type="ECO:0000256" key="10">
    <source>
        <dbReference type="RuleBase" id="RU000682"/>
    </source>
</evidence>
<dbReference type="CDD" id="cd00086">
    <property type="entry name" value="homeodomain"/>
    <property type="match status" value="1"/>
</dbReference>
<evidence type="ECO:0000313" key="16">
    <source>
        <dbReference type="Proteomes" id="UP001163823"/>
    </source>
</evidence>
<dbReference type="GO" id="GO:0045893">
    <property type="term" value="P:positive regulation of DNA-templated transcription"/>
    <property type="evidence" value="ECO:0007669"/>
    <property type="project" value="TreeGrafter"/>
</dbReference>
<keyword evidence="12" id="KW-0175">Coiled coil</keyword>
<dbReference type="Pfam" id="PF02183">
    <property type="entry name" value="HALZ"/>
    <property type="match status" value="1"/>
</dbReference>
<evidence type="ECO:0000259" key="14">
    <source>
        <dbReference type="PROSITE" id="PS50071"/>
    </source>
</evidence>
<evidence type="ECO:0000256" key="6">
    <source>
        <dbReference type="ARBA" id="ARBA00023242"/>
    </source>
</evidence>
<reference evidence="15" key="1">
    <citation type="journal article" date="2023" name="Science">
        <title>Elucidation of the pathway for biosynthesis of saponin adjuvants from the soapbark tree.</title>
        <authorList>
            <person name="Reed J."/>
            <person name="Orme A."/>
            <person name="El-Demerdash A."/>
            <person name="Owen C."/>
            <person name="Martin L.B.B."/>
            <person name="Misra R.C."/>
            <person name="Kikuchi S."/>
            <person name="Rejzek M."/>
            <person name="Martin A.C."/>
            <person name="Harkess A."/>
            <person name="Leebens-Mack J."/>
            <person name="Louveau T."/>
            <person name="Stephenson M.J."/>
            <person name="Osbourn A."/>
        </authorList>
    </citation>
    <scope>NUCLEOTIDE SEQUENCE</scope>
    <source>
        <strain evidence="15">S10</strain>
    </source>
</reference>
<evidence type="ECO:0000256" key="8">
    <source>
        <dbReference type="ARBA" id="ARBA00058361"/>
    </source>
</evidence>
<dbReference type="EMBL" id="JARAOO010000008">
    <property type="protein sequence ID" value="KAJ7959407.1"/>
    <property type="molecule type" value="Genomic_DNA"/>
</dbReference>
<comment type="similarity">
    <text evidence="7 11">Belongs to the HD-ZIP homeobox family. Class I subfamily.</text>
</comment>
<proteinExistence type="inferred from homology"/>
<dbReference type="Pfam" id="PF00046">
    <property type="entry name" value="Homeodomain"/>
    <property type="match status" value="1"/>
</dbReference>
<protein>
    <recommendedName>
        <fullName evidence="11">Homeobox-leucine zipper protein</fullName>
    </recommendedName>
    <alternativeName>
        <fullName evidence="11">HD-ZIP protein</fullName>
    </alternativeName>
    <alternativeName>
        <fullName evidence="11">Homeodomain transcription factor</fullName>
    </alternativeName>
</protein>
<comment type="function">
    <text evidence="11">Transcription factor.</text>
</comment>
<dbReference type="InterPro" id="IPR009057">
    <property type="entry name" value="Homeodomain-like_sf"/>
</dbReference>
<keyword evidence="16" id="KW-1185">Reference proteome</keyword>
<feature type="region of interest" description="Disordered" evidence="13">
    <location>
        <begin position="1"/>
        <end position="32"/>
    </location>
</feature>
<dbReference type="Proteomes" id="UP001163823">
    <property type="component" value="Chromosome 8"/>
</dbReference>
<gene>
    <name evidence="15" type="ORF">O6P43_019986</name>
</gene>
<evidence type="ECO:0000256" key="1">
    <source>
        <dbReference type="ARBA" id="ARBA00004123"/>
    </source>
</evidence>
<keyword evidence="5 11" id="KW-0804">Transcription</keyword>
<comment type="function">
    <text evidence="8">Probable transcription activator that may act as growth regulators in response to water deficit.</text>
</comment>
<feature type="coiled-coil region" evidence="12">
    <location>
        <begin position="79"/>
        <end position="127"/>
    </location>
</feature>
<dbReference type="InterPro" id="IPR000047">
    <property type="entry name" value="HTH_motif"/>
</dbReference>
<dbReference type="GO" id="GO:0000976">
    <property type="term" value="F:transcription cis-regulatory region binding"/>
    <property type="evidence" value="ECO:0007669"/>
    <property type="project" value="UniProtKB-ARBA"/>
</dbReference>
<dbReference type="Gene3D" id="1.10.10.60">
    <property type="entry name" value="Homeodomain-like"/>
    <property type="match status" value="1"/>
</dbReference>
<dbReference type="GO" id="GO:0009737">
    <property type="term" value="P:response to abscisic acid"/>
    <property type="evidence" value="ECO:0007669"/>
    <property type="project" value="UniProtKB-ARBA"/>
</dbReference>
<dbReference type="PROSITE" id="PS00027">
    <property type="entry name" value="HOMEOBOX_1"/>
    <property type="match status" value="1"/>
</dbReference>
<feature type="DNA-binding region" description="Homeobox" evidence="9">
    <location>
        <begin position="29"/>
        <end position="88"/>
    </location>
</feature>
<evidence type="ECO:0000256" key="13">
    <source>
        <dbReference type="SAM" id="MobiDB-lite"/>
    </source>
</evidence>
<accession>A0AAD7LK35</accession>
<organism evidence="15 16">
    <name type="scientific">Quillaja saponaria</name>
    <name type="common">Soap bark tree</name>
    <dbReference type="NCBI Taxonomy" id="32244"/>
    <lineage>
        <taxon>Eukaryota</taxon>
        <taxon>Viridiplantae</taxon>
        <taxon>Streptophyta</taxon>
        <taxon>Embryophyta</taxon>
        <taxon>Tracheophyta</taxon>
        <taxon>Spermatophyta</taxon>
        <taxon>Magnoliopsida</taxon>
        <taxon>eudicotyledons</taxon>
        <taxon>Gunneridae</taxon>
        <taxon>Pentapetalae</taxon>
        <taxon>rosids</taxon>
        <taxon>fabids</taxon>
        <taxon>Fabales</taxon>
        <taxon>Quillajaceae</taxon>
        <taxon>Quillaja</taxon>
    </lineage>
</organism>
<keyword evidence="2 11" id="KW-0805">Transcription regulation</keyword>
<dbReference type="PANTHER" id="PTHR24326:SF620">
    <property type="entry name" value="HOMEOBOX-LEUCINE ZIPPER PROTEIN"/>
    <property type="match status" value="1"/>
</dbReference>
<comment type="caution">
    <text evidence="15">The sequence shown here is derived from an EMBL/GenBank/DDBJ whole genome shotgun (WGS) entry which is preliminary data.</text>
</comment>
<dbReference type="GO" id="GO:0005634">
    <property type="term" value="C:nucleus"/>
    <property type="evidence" value="ECO:0007669"/>
    <property type="project" value="UniProtKB-SubCell"/>
</dbReference>
<feature type="compositionally biased region" description="Basic and acidic residues" evidence="13">
    <location>
        <begin position="128"/>
        <end position="145"/>
    </location>
</feature>
<dbReference type="GO" id="GO:0000981">
    <property type="term" value="F:DNA-binding transcription factor activity, RNA polymerase II-specific"/>
    <property type="evidence" value="ECO:0007669"/>
    <property type="project" value="UniProtKB-UniRule"/>
</dbReference>